<dbReference type="Pfam" id="PF00593">
    <property type="entry name" value="TonB_dep_Rec_b-barrel"/>
    <property type="match status" value="1"/>
</dbReference>
<sequence length="696" mass="74965">MGKGAKSSASAWRMLCGAGLLGIAAHPAVANAESDSAAPPDSVRQIVVTASKLDVIGIAATSSEGSITRQEVEQRPAYRVGQYLESIPGLAVTSHSGEGKANQYLLRGFNLDHGTDFATWVDGMPVNQRTHAHGQGYTDVNFLLPEVIGGINYTKGAYFAAEGDFSAVGSAHLRLLDEMPLTVSLGAGTVGDRRAFAGGSIGLPGGSTLLGAAEHFRLDGPWDNPDRLRRFNAMLRWSNGTVSDGMSITAMAYDGKWNATTDQPARAVASGLIGRFGTLDPSDGGKASRYSLSFRLARQLGDVDLLVSAYGIRQHLTLWSNFTHFLDNPLRGDQHAQNDSRWIGGGSASVRVPFTAFGASQAITVGTQVRADAINVDLASTERRVPFAVERDNHVNELSLAAYVEHRANWTPWLRTVIGVREDHFRATDRDRQRGGSGTESASLFQPKASLIIAPWAKTELYLSAGRGFHSNDARAGLIEDEQGQAVYVRPPLLVRSDSIEAGIRTNAISKLILTATVFQAEFDSELTYSADAGQTEAGRPSRRQGVELTAQYRPASWLEINGNLAFSHARYRDGPVANRFVEDAPGFIGSAGILVDGLGPWSGSLVWRKLGSHPLVDDNSVRSPGYGQFNFAVGRKLGHGLTFRAEMFNLLNSSDNAADYFYRSRLQGEGPEGAEDLHVHPLEPRSLRLTLSAAF</sequence>
<evidence type="ECO:0000259" key="11">
    <source>
        <dbReference type="Pfam" id="PF07715"/>
    </source>
</evidence>
<evidence type="ECO:0000256" key="9">
    <source>
        <dbReference type="SAM" id="SignalP"/>
    </source>
</evidence>
<dbReference type="SUPFAM" id="SSF56935">
    <property type="entry name" value="Porins"/>
    <property type="match status" value="1"/>
</dbReference>
<name>A0A7W5ZSU5_9SPHN</name>
<evidence type="ECO:0000259" key="10">
    <source>
        <dbReference type="Pfam" id="PF00593"/>
    </source>
</evidence>
<dbReference type="InterPro" id="IPR012910">
    <property type="entry name" value="Plug_dom"/>
</dbReference>
<dbReference type="InterPro" id="IPR000531">
    <property type="entry name" value="Beta-barrel_TonB"/>
</dbReference>
<dbReference type="RefSeq" id="WP_221214469.1">
    <property type="nucleotide sequence ID" value="NZ_JACICY010000001.1"/>
</dbReference>
<keyword evidence="4" id="KW-0812">Transmembrane</keyword>
<keyword evidence="3" id="KW-1134">Transmembrane beta strand</keyword>
<evidence type="ECO:0000256" key="1">
    <source>
        <dbReference type="ARBA" id="ARBA00004571"/>
    </source>
</evidence>
<feature type="domain" description="TonB-dependent receptor-like beta-barrel" evidence="10">
    <location>
        <begin position="254"/>
        <end position="651"/>
    </location>
</feature>
<keyword evidence="9" id="KW-0732">Signal</keyword>
<dbReference type="Gene3D" id="2.170.130.10">
    <property type="entry name" value="TonB-dependent receptor, plug domain"/>
    <property type="match status" value="1"/>
</dbReference>
<dbReference type="GO" id="GO:0015344">
    <property type="term" value="F:siderophore uptake transmembrane transporter activity"/>
    <property type="evidence" value="ECO:0007669"/>
    <property type="project" value="TreeGrafter"/>
</dbReference>
<dbReference type="InterPro" id="IPR036942">
    <property type="entry name" value="Beta-barrel_TonB_sf"/>
</dbReference>
<evidence type="ECO:0000256" key="2">
    <source>
        <dbReference type="ARBA" id="ARBA00022448"/>
    </source>
</evidence>
<organism evidence="12 13">
    <name type="scientific">Novosphingobium hassiacum</name>
    <dbReference type="NCBI Taxonomy" id="173676"/>
    <lineage>
        <taxon>Bacteria</taxon>
        <taxon>Pseudomonadati</taxon>
        <taxon>Pseudomonadota</taxon>
        <taxon>Alphaproteobacteria</taxon>
        <taxon>Sphingomonadales</taxon>
        <taxon>Sphingomonadaceae</taxon>
        <taxon>Novosphingobium</taxon>
    </lineage>
</organism>
<evidence type="ECO:0000256" key="4">
    <source>
        <dbReference type="ARBA" id="ARBA00022692"/>
    </source>
</evidence>
<gene>
    <name evidence="12" type="ORF">GGQ88_000613</name>
</gene>
<keyword evidence="7" id="KW-0998">Cell outer membrane</keyword>
<protein>
    <recommendedName>
        <fullName evidence="14">TonB-dependent receptor</fullName>
    </recommendedName>
</protein>
<reference evidence="12 13" key="1">
    <citation type="submission" date="2020-08" db="EMBL/GenBank/DDBJ databases">
        <title>Genomic Encyclopedia of Type Strains, Phase IV (KMG-IV): sequencing the most valuable type-strain genomes for metagenomic binning, comparative biology and taxonomic classification.</title>
        <authorList>
            <person name="Goeker M."/>
        </authorList>
    </citation>
    <scope>NUCLEOTIDE SEQUENCE [LARGE SCALE GENOMIC DNA]</scope>
    <source>
        <strain evidence="12 13">DSM 14552</strain>
    </source>
</reference>
<proteinExistence type="inferred from homology"/>
<keyword evidence="6 8" id="KW-0472">Membrane</keyword>
<feature type="chain" id="PRO_5031229703" description="TonB-dependent receptor" evidence="9">
    <location>
        <begin position="33"/>
        <end position="696"/>
    </location>
</feature>
<feature type="signal peptide" evidence="9">
    <location>
        <begin position="1"/>
        <end position="32"/>
    </location>
</feature>
<comment type="caution">
    <text evidence="12">The sequence shown here is derived from an EMBL/GenBank/DDBJ whole genome shotgun (WGS) entry which is preliminary data.</text>
</comment>
<evidence type="ECO:0000256" key="5">
    <source>
        <dbReference type="ARBA" id="ARBA00023077"/>
    </source>
</evidence>
<evidence type="ECO:0008006" key="14">
    <source>
        <dbReference type="Google" id="ProtNLM"/>
    </source>
</evidence>
<evidence type="ECO:0000256" key="7">
    <source>
        <dbReference type="ARBA" id="ARBA00023237"/>
    </source>
</evidence>
<evidence type="ECO:0000313" key="13">
    <source>
        <dbReference type="Proteomes" id="UP000562395"/>
    </source>
</evidence>
<comment type="subcellular location">
    <subcellularLocation>
        <location evidence="1">Cell outer membrane</location>
        <topology evidence="1">Multi-pass membrane protein</topology>
    </subcellularLocation>
</comment>
<dbReference type="GO" id="GO:0044718">
    <property type="term" value="P:siderophore transmembrane transport"/>
    <property type="evidence" value="ECO:0007669"/>
    <property type="project" value="TreeGrafter"/>
</dbReference>
<dbReference type="AlphaFoldDB" id="A0A7W5ZSU5"/>
<dbReference type="InterPro" id="IPR039426">
    <property type="entry name" value="TonB-dep_rcpt-like"/>
</dbReference>
<keyword evidence="2" id="KW-0813">Transport</keyword>
<dbReference type="EMBL" id="JACICY010000001">
    <property type="protein sequence ID" value="MBB3859373.1"/>
    <property type="molecule type" value="Genomic_DNA"/>
</dbReference>
<evidence type="ECO:0000256" key="8">
    <source>
        <dbReference type="RuleBase" id="RU003357"/>
    </source>
</evidence>
<dbReference type="PANTHER" id="PTHR30069:SF36">
    <property type="entry name" value="BLL6948 PROTEIN"/>
    <property type="match status" value="1"/>
</dbReference>
<evidence type="ECO:0000256" key="6">
    <source>
        <dbReference type="ARBA" id="ARBA00023136"/>
    </source>
</evidence>
<dbReference type="Proteomes" id="UP000562395">
    <property type="component" value="Unassembled WGS sequence"/>
</dbReference>
<dbReference type="GO" id="GO:0009279">
    <property type="term" value="C:cell outer membrane"/>
    <property type="evidence" value="ECO:0007669"/>
    <property type="project" value="UniProtKB-SubCell"/>
</dbReference>
<dbReference type="Gene3D" id="2.40.170.20">
    <property type="entry name" value="TonB-dependent receptor, beta-barrel domain"/>
    <property type="match status" value="1"/>
</dbReference>
<evidence type="ECO:0000313" key="12">
    <source>
        <dbReference type="EMBL" id="MBB3859373.1"/>
    </source>
</evidence>
<accession>A0A7W5ZSU5</accession>
<dbReference type="Pfam" id="PF07715">
    <property type="entry name" value="Plug"/>
    <property type="match status" value="1"/>
</dbReference>
<dbReference type="InterPro" id="IPR037066">
    <property type="entry name" value="Plug_dom_sf"/>
</dbReference>
<feature type="domain" description="TonB-dependent receptor plug" evidence="11">
    <location>
        <begin position="61"/>
        <end position="169"/>
    </location>
</feature>
<keyword evidence="13" id="KW-1185">Reference proteome</keyword>
<evidence type="ECO:0000256" key="3">
    <source>
        <dbReference type="ARBA" id="ARBA00022452"/>
    </source>
</evidence>
<dbReference type="PANTHER" id="PTHR30069">
    <property type="entry name" value="TONB-DEPENDENT OUTER MEMBRANE RECEPTOR"/>
    <property type="match status" value="1"/>
</dbReference>
<keyword evidence="5 8" id="KW-0798">TonB box</keyword>
<comment type="similarity">
    <text evidence="8">Belongs to the TonB-dependent receptor family.</text>
</comment>